<evidence type="ECO:0000313" key="2">
    <source>
        <dbReference type="Proteomes" id="UP000187185"/>
    </source>
</evidence>
<reference evidence="1 2" key="1">
    <citation type="submission" date="2016-12" db="EMBL/GenBank/DDBJ databases">
        <title>Complete genome sequence of Microbacterium aurum KACC 15219.</title>
        <authorList>
            <person name="Jung Y."/>
            <person name="Shin J.-H."/>
            <person name="Lee Y.-J."/>
            <person name="Yi H."/>
            <person name="Bahn Y.-S."/>
            <person name="Kim J.F."/>
            <person name="Lee D.-W."/>
        </authorList>
    </citation>
    <scope>NUCLEOTIDE SEQUENCE [LARGE SCALE GENOMIC DNA]</scope>
    <source>
        <strain evidence="1 2">KACC 15219</strain>
    </source>
</reference>
<accession>A0A1P8U5K4</accession>
<dbReference type="AlphaFoldDB" id="A0A1P8U5K4"/>
<proteinExistence type="predicted"/>
<dbReference type="Proteomes" id="UP000187185">
    <property type="component" value="Chromosome"/>
</dbReference>
<sequence>MLAISPATAANAEDSESLDALLARVAPEVRENLYDGASAARGAQAVTPATVPTTGAEPVTTHGEDVSVSIWLPATAAVAEDSVAGEGVRLFEHGNGATSVPLVKDDGSVQILTLIDDVAAPESYSYSIDVAEGATLAVDEDGAVHITSADGEFVGGVAPAWAVDANGALVPTSYQVNGTTLTQRIDHDGGQYAYPIVADPWLGQDLYYQPTVTFPSGGYKINVTPRAWGQTWAGPATWFAHVDEVKSKLGGNAWRWTNTIQEQFYCHIAGLPASLPQYNLESWRPLVGWAQSLAQYHCNPYDGAWS</sequence>
<dbReference type="EMBL" id="CP018762">
    <property type="protein sequence ID" value="APZ33394.1"/>
    <property type="molecule type" value="Genomic_DNA"/>
</dbReference>
<dbReference type="InterPro" id="IPR019719">
    <property type="entry name" value="DUF2599"/>
</dbReference>
<gene>
    <name evidence="1" type="ORF">BOH66_03205</name>
</gene>
<keyword evidence="2" id="KW-1185">Reference proteome</keyword>
<evidence type="ECO:0000313" key="1">
    <source>
        <dbReference type="EMBL" id="APZ33394.1"/>
    </source>
</evidence>
<name>A0A1P8U5K4_9MICO</name>
<dbReference type="KEGG" id="maur:BOH66_03205"/>
<dbReference type="STRING" id="36805.BOH66_03205"/>
<protein>
    <recommendedName>
        <fullName evidence="3">DUF2599 domain-containing protein</fullName>
    </recommendedName>
</protein>
<evidence type="ECO:0008006" key="3">
    <source>
        <dbReference type="Google" id="ProtNLM"/>
    </source>
</evidence>
<organism evidence="1 2">
    <name type="scientific">Microbacterium aurum</name>
    <dbReference type="NCBI Taxonomy" id="36805"/>
    <lineage>
        <taxon>Bacteria</taxon>
        <taxon>Bacillati</taxon>
        <taxon>Actinomycetota</taxon>
        <taxon>Actinomycetes</taxon>
        <taxon>Micrococcales</taxon>
        <taxon>Microbacteriaceae</taxon>
        <taxon>Microbacterium</taxon>
    </lineage>
</organism>
<dbReference type="Pfam" id="PF10783">
    <property type="entry name" value="DUF2599"/>
    <property type="match status" value="1"/>
</dbReference>